<keyword evidence="2" id="KW-0479">Metal-binding</keyword>
<keyword evidence="4 6" id="KW-0862">Zinc</keyword>
<dbReference type="InterPro" id="IPR001915">
    <property type="entry name" value="Peptidase_M48"/>
</dbReference>
<dbReference type="AlphaFoldDB" id="A0A9D9E6T4"/>
<dbReference type="Pfam" id="PF01435">
    <property type="entry name" value="Peptidase_M48"/>
    <property type="match status" value="1"/>
</dbReference>
<organism evidence="9 10">
    <name type="scientific">Candidatus Aphodenecus pullistercoris</name>
    <dbReference type="NCBI Taxonomy" id="2840669"/>
    <lineage>
        <taxon>Bacteria</taxon>
        <taxon>Pseudomonadati</taxon>
        <taxon>Spirochaetota</taxon>
        <taxon>Spirochaetia</taxon>
        <taxon>Spirochaetales</taxon>
        <taxon>Candidatus Aphodenecus</taxon>
    </lineage>
</organism>
<keyword evidence="7" id="KW-1133">Transmembrane helix</keyword>
<evidence type="ECO:0000256" key="5">
    <source>
        <dbReference type="ARBA" id="ARBA00023049"/>
    </source>
</evidence>
<evidence type="ECO:0000313" key="9">
    <source>
        <dbReference type="EMBL" id="MBO8442482.1"/>
    </source>
</evidence>
<comment type="caution">
    <text evidence="9">The sequence shown here is derived from an EMBL/GenBank/DDBJ whole genome shotgun (WGS) entry which is preliminary data.</text>
</comment>
<dbReference type="GO" id="GO:0004222">
    <property type="term" value="F:metalloendopeptidase activity"/>
    <property type="evidence" value="ECO:0007669"/>
    <property type="project" value="InterPro"/>
</dbReference>
<keyword evidence="5 6" id="KW-0482">Metalloprotease</keyword>
<evidence type="ECO:0000256" key="4">
    <source>
        <dbReference type="ARBA" id="ARBA00022833"/>
    </source>
</evidence>
<evidence type="ECO:0000256" key="2">
    <source>
        <dbReference type="ARBA" id="ARBA00022723"/>
    </source>
</evidence>
<keyword evidence="3 6" id="KW-0378">Hydrolase</keyword>
<dbReference type="GO" id="GO:0046872">
    <property type="term" value="F:metal ion binding"/>
    <property type="evidence" value="ECO:0007669"/>
    <property type="project" value="UniProtKB-KW"/>
</dbReference>
<gene>
    <name evidence="9" type="ORF">IAC42_01785</name>
</gene>
<evidence type="ECO:0000256" key="3">
    <source>
        <dbReference type="ARBA" id="ARBA00022801"/>
    </source>
</evidence>
<evidence type="ECO:0000256" key="1">
    <source>
        <dbReference type="ARBA" id="ARBA00022670"/>
    </source>
</evidence>
<comment type="cofactor">
    <cofactor evidence="6">
        <name>Zn(2+)</name>
        <dbReference type="ChEBI" id="CHEBI:29105"/>
    </cofactor>
    <text evidence="6">Binds 1 zinc ion per subunit.</text>
</comment>
<evidence type="ECO:0000256" key="6">
    <source>
        <dbReference type="RuleBase" id="RU003983"/>
    </source>
</evidence>
<feature type="domain" description="Peptidase M48" evidence="8">
    <location>
        <begin position="51"/>
        <end position="225"/>
    </location>
</feature>
<evidence type="ECO:0000259" key="8">
    <source>
        <dbReference type="Pfam" id="PF01435"/>
    </source>
</evidence>
<name>A0A9D9E6T4_9SPIR</name>
<dbReference type="Proteomes" id="UP000823633">
    <property type="component" value="Unassembled WGS sequence"/>
</dbReference>
<protein>
    <submittedName>
        <fullName evidence="9">M48 family metalloprotease</fullName>
    </submittedName>
</protein>
<sequence>MRVCVIASCFLVCLAITVLFFTATREGKRISGTDLERLGIDEVMAQVNPIRKLLRPRPHFYVTDAFRQNAYACGRNIVIASDIYGEGLEVAQGVLAHELGHYYHYDTDASLVCHAAVNTVIFPLMLVVLIVRVLSYVPFLGIFAAISGLLVSLFGSLTAFLFRLVNLLFYWVDGKWSERSADIFGVDLGFGTGNYRFLSRFATRRSFVSAIHGFFDVHPGCRNRCRYKKSGS</sequence>
<dbReference type="EMBL" id="JADIMU010000012">
    <property type="protein sequence ID" value="MBO8442482.1"/>
    <property type="molecule type" value="Genomic_DNA"/>
</dbReference>
<reference evidence="9" key="2">
    <citation type="journal article" date="2021" name="PeerJ">
        <title>Extensive microbial diversity within the chicken gut microbiome revealed by metagenomics and culture.</title>
        <authorList>
            <person name="Gilroy R."/>
            <person name="Ravi A."/>
            <person name="Getino M."/>
            <person name="Pursley I."/>
            <person name="Horton D.L."/>
            <person name="Alikhan N.F."/>
            <person name="Baker D."/>
            <person name="Gharbi K."/>
            <person name="Hall N."/>
            <person name="Watson M."/>
            <person name="Adriaenssens E.M."/>
            <person name="Foster-Nyarko E."/>
            <person name="Jarju S."/>
            <person name="Secka A."/>
            <person name="Antonio M."/>
            <person name="Oren A."/>
            <person name="Chaudhuri R.R."/>
            <person name="La Ragione R."/>
            <person name="Hildebrand F."/>
            <person name="Pallen M.J."/>
        </authorList>
    </citation>
    <scope>NUCLEOTIDE SEQUENCE</scope>
    <source>
        <strain evidence="9">11167</strain>
    </source>
</reference>
<dbReference type="Gene3D" id="3.30.2010.10">
    <property type="entry name" value="Metalloproteases ('zincins'), catalytic domain"/>
    <property type="match status" value="1"/>
</dbReference>
<keyword evidence="7" id="KW-0812">Transmembrane</keyword>
<reference evidence="9" key="1">
    <citation type="submission" date="2020-10" db="EMBL/GenBank/DDBJ databases">
        <authorList>
            <person name="Gilroy R."/>
        </authorList>
    </citation>
    <scope>NUCLEOTIDE SEQUENCE</scope>
    <source>
        <strain evidence="9">11167</strain>
    </source>
</reference>
<keyword evidence="7" id="KW-0472">Membrane</keyword>
<comment type="similarity">
    <text evidence="6">Belongs to the peptidase M48 family.</text>
</comment>
<feature type="transmembrane region" description="Helical" evidence="7">
    <location>
        <begin position="138"/>
        <end position="162"/>
    </location>
</feature>
<accession>A0A9D9E6T4</accession>
<dbReference type="GO" id="GO:0006508">
    <property type="term" value="P:proteolysis"/>
    <property type="evidence" value="ECO:0007669"/>
    <property type="project" value="UniProtKB-KW"/>
</dbReference>
<evidence type="ECO:0000256" key="7">
    <source>
        <dbReference type="SAM" id="Phobius"/>
    </source>
</evidence>
<keyword evidence="1 6" id="KW-0645">Protease</keyword>
<feature type="transmembrane region" description="Helical" evidence="7">
    <location>
        <begin position="109"/>
        <end position="131"/>
    </location>
</feature>
<evidence type="ECO:0000313" key="10">
    <source>
        <dbReference type="Proteomes" id="UP000823633"/>
    </source>
</evidence>
<proteinExistence type="inferred from homology"/>